<dbReference type="OrthoDB" id="9767990at2"/>
<dbReference type="Proteomes" id="UP000295164">
    <property type="component" value="Unassembled WGS sequence"/>
</dbReference>
<dbReference type="RefSeq" id="WP_131850125.1">
    <property type="nucleotide sequence ID" value="NZ_SKFH01000001.1"/>
</dbReference>
<evidence type="ECO:0000256" key="1">
    <source>
        <dbReference type="SAM" id="MobiDB-lite"/>
    </source>
</evidence>
<dbReference type="AlphaFoldDB" id="A0A4R4E5L3"/>
<dbReference type="Gene3D" id="2.160.20.10">
    <property type="entry name" value="Single-stranded right-handed beta-helix, Pectin lyase-like"/>
    <property type="match status" value="1"/>
</dbReference>
<dbReference type="NCBIfam" id="TIGR04247">
    <property type="entry name" value="NosD_copper_fam"/>
    <property type="match status" value="1"/>
</dbReference>
<evidence type="ECO:0000313" key="4">
    <source>
        <dbReference type="EMBL" id="TCZ74769.1"/>
    </source>
</evidence>
<dbReference type="InterPro" id="IPR026464">
    <property type="entry name" value="NosD_copper_fam"/>
</dbReference>
<organism evidence="4 5">
    <name type="scientific">Flaviaesturariibacter aridisoli</name>
    <dbReference type="NCBI Taxonomy" id="2545761"/>
    <lineage>
        <taxon>Bacteria</taxon>
        <taxon>Pseudomonadati</taxon>
        <taxon>Bacteroidota</taxon>
        <taxon>Chitinophagia</taxon>
        <taxon>Chitinophagales</taxon>
        <taxon>Chitinophagaceae</taxon>
        <taxon>Flaviaestuariibacter</taxon>
    </lineage>
</organism>
<keyword evidence="5" id="KW-1185">Reference proteome</keyword>
<dbReference type="InterPro" id="IPR007742">
    <property type="entry name" value="NosD_dom"/>
</dbReference>
<dbReference type="InterPro" id="IPR006626">
    <property type="entry name" value="PbH1"/>
</dbReference>
<evidence type="ECO:0000256" key="2">
    <source>
        <dbReference type="SAM" id="SignalP"/>
    </source>
</evidence>
<dbReference type="Pfam" id="PF05048">
    <property type="entry name" value="NosD"/>
    <property type="match status" value="1"/>
</dbReference>
<dbReference type="InterPro" id="IPR011050">
    <property type="entry name" value="Pectin_lyase_fold/virulence"/>
</dbReference>
<comment type="caution">
    <text evidence="4">The sequence shown here is derived from an EMBL/GenBank/DDBJ whole genome shotgun (WGS) entry which is preliminary data.</text>
</comment>
<feature type="signal peptide" evidence="2">
    <location>
        <begin position="1"/>
        <end position="18"/>
    </location>
</feature>
<keyword evidence="2" id="KW-0732">Signal</keyword>
<dbReference type="SUPFAM" id="SSF51126">
    <property type="entry name" value="Pectin lyase-like"/>
    <property type="match status" value="1"/>
</dbReference>
<gene>
    <name evidence="4" type="primary">nosD</name>
    <name evidence="4" type="ORF">E0486_00250</name>
</gene>
<sequence length="413" mass="45626">MRLLTLLVFLLSAAIARARTIEVGPGLPVRTLREGIALARNGDTVRLHAGTYREGNIVLRKSITLLGVGGPLLDGEGRFEQLTLSGAFIRVQGLRFTGTGFSSLNDNAAISVIDAHDVVLAGNEIRNAFFAIHVANARNCIIAGNRIAGIARTEQTSGNGIHLWKCDRMQVLSNDVQGHRDGIYFEFVTNSAIRSNVSHHNIRYGLHFMFSNNDSYVGNTFSANGAGVAVMYSHHVRMERNVFQRNWGANAYGLLLKEISDAQIGGNRFEANTAGILMESTNRIDVVANIFRANGWGLRISASCNDNTVRQNNFLGNTFDVATNGELMLNRFYNNYWDKYDGYDLNRDGTGDVPYHPVSLYSMIIERNPQSVILLRSFMVTLLDKAEKAMPSLTPNGMADSTPLMKPYHNDPH</sequence>
<proteinExistence type="predicted"/>
<evidence type="ECO:0000259" key="3">
    <source>
        <dbReference type="Pfam" id="PF05048"/>
    </source>
</evidence>
<reference evidence="4 5" key="1">
    <citation type="submission" date="2019-03" db="EMBL/GenBank/DDBJ databases">
        <authorList>
            <person name="Kim M.K.M."/>
        </authorList>
    </citation>
    <scope>NUCLEOTIDE SEQUENCE [LARGE SCALE GENOMIC DNA]</scope>
    <source>
        <strain evidence="4 5">17J68-15</strain>
    </source>
</reference>
<feature type="domain" description="Periplasmic copper-binding protein NosD beta helix" evidence="3">
    <location>
        <begin position="156"/>
        <end position="342"/>
    </location>
</feature>
<dbReference type="SMART" id="SM00710">
    <property type="entry name" value="PbH1"/>
    <property type="match status" value="10"/>
</dbReference>
<feature type="chain" id="PRO_5020687159" evidence="2">
    <location>
        <begin position="19"/>
        <end position="413"/>
    </location>
</feature>
<dbReference type="InterPro" id="IPR012334">
    <property type="entry name" value="Pectin_lyas_fold"/>
</dbReference>
<feature type="region of interest" description="Disordered" evidence="1">
    <location>
        <begin position="392"/>
        <end position="413"/>
    </location>
</feature>
<accession>A0A4R4E5L3</accession>
<protein>
    <submittedName>
        <fullName evidence="4">Nitrous oxide reductase family maturation protein NosD</fullName>
    </submittedName>
</protein>
<name>A0A4R4E5L3_9BACT</name>
<dbReference type="EMBL" id="SKFH01000001">
    <property type="protein sequence ID" value="TCZ74769.1"/>
    <property type="molecule type" value="Genomic_DNA"/>
</dbReference>
<evidence type="ECO:0000313" key="5">
    <source>
        <dbReference type="Proteomes" id="UP000295164"/>
    </source>
</evidence>